<keyword evidence="2" id="KW-0732">Signal</keyword>
<proteinExistence type="predicted"/>
<gene>
    <name evidence="3" type="ORF">Sxan_55280</name>
</gene>
<dbReference type="Proteomes" id="UP000600026">
    <property type="component" value="Unassembled WGS sequence"/>
</dbReference>
<dbReference type="EMBL" id="BNEE01000006">
    <property type="protein sequence ID" value="GHI88164.1"/>
    <property type="molecule type" value="Genomic_DNA"/>
</dbReference>
<dbReference type="PROSITE" id="PS51257">
    <property type="entry name" value="PROKAR_LIPOPROTEIN"/>
    <property type="match status" value="1"/>
</dbReference>
<feature type="chain" id="PRO_5038908992" description="Lipoprotein" evidence="2">
    <location>
        <begin position="31"/>
        <end position="213"/>
    </location>
</feature>
<comment type="caution">
    <text evidence="3">The sequence shown here is derived from an EMBL/GenBank/DDBJ whole genome shotgun (WGS) entry which is preliminary data.</text>
</comment>
<sequence>MRANLRDSRTTSTRRAAVSLFALTALVAGCGPGNEAPDERKTTMNMQQGAGRADGILQETLAAVKPELRWNHGPSSDAGCTKGIAGAATGTGSAKRKIIILTVVSEQRRGALLGVIERDWKGRGYTITNVRASKDVPAIYAETPDGYILTAKVGGEGQFFLEAATPCLADHPVQDPTTKPNTPTRNGPYPPRPDVQDEFWSATTPLPSDSPTP</sequence>
<keyword evidence="4" id="KW-1185">Reference proteome</keyword>
<reference evidence="3" key="1">
    <citation type="submission" date="2020-09" db="EMBL/GenBank/DDBJ databases">
        <title>Whole genome shotgun sequence of Streptomyces xanthophaeus NBRC 12829.</title>
        <authorList>
            <person name="Komaki H."/>
            <person name="Tamura T."/>
        </authorList>
    </citation>
    <scope>NUCLEOTIDE SEQUENCE</scope>
    <source>
        <strain evidence="3">NBRC 12829</strain>
    </source>
</reference>
<evidence type="ECO:0000313" key="4">
    <source>
        <dbReference type="Proteomes" id="UP000600026"/>
    </source>
</evidence>
<dbReference type="RefSeq" id="WP_234321952.1">
    <property type="nucleotide sequence ID" value="NZ_JBHWBQ010000042.1"/>
</dbReference>
<name>A0A919H643_9ACTN</name>
<organism evidence="3 4">
    <name type="scientific">Streptomyces xanthophaeus</name>
    <dbReference type="NCBI Taxonomy" id="67385"/>
    <lineage>
        <taxon>Bacteria</taxon>
        <taxon>Bacillati</taxon>
        <taxon>Actinomycetota</taxon>
        <taxon>Actinomycetes</taxon>
        <taxon>Kitasatosporales</taxon>
        <taxon>Streptomycetaceae</taxon>
        <taxon>Streptomyces</taxon>
    </lineage>
</organism>
<feature type="region of interest" description="Disordered" evidence="1">
    <location>
        <begin position="170"/>
        <end position="213"/>
    </location>
</feature>
<protein>
    <recommendedName>
        <fullName evidence="5">Lipoprotein</fullName>
    </recommendedName>
</protein>
<accession>A0A919H643</accession>
<evidence type="ECO:0008006" key="5">
    <source>
        <dbReference type="Google" id="ProtNLM"/>
    </source>
</evidence>
<dbReference type="AlphaFoldDB" id="A0A919H643"/>
<evidence type="ECO:0000256" key="1">
    <source>
        <dbReference type="SAM" id="MobiDB-lite"/>
    </source>
</evidence>
<evidence type="ECO:0000313" key="3">
    <source>
        <dbReference type="EMBL" id="GHI88164.1"/>
    </source>
</evidence>
<feature type="compositionally biased region" description="Polar residues" evidence="1">
    <location>
        <begin position="175"/>
        <end position="185"/>
    </location>
</feature>
<evidence type="ECO:0000256" key="2">
    <source>
        <dbReference type="SAM" id="SignalP"/>
    </source>
</evidence>
<feature type="signal peptide" evidence="2">
    <location>
        <begin position="1"/>
        <end position="30"/>
    </location>
</feature>